<dbReference type="HAMAP" id="MF_01030">
    <property type="entry name" value="D_Ser_dehydrat"/>
    <property type="match status" value="1"/>
</dbReference>
<feature type="domain" description="Tryptophan synthase beta chain-like PALP" evidence="5">
    <location>
        <begin position="91"/>
        <end position="394"/>
    </location>
</feature>
<dbReference type="InterPro" id="IPR011780">
    <property type="entry name" value="D_Ser_am_lyase"/>
</dbReference>
<feature type="modified residue" description="N6-(pyridoxal phosphate)lysine" evidence="4">
    <location>
        <position position="114"/>
    </location>
</feature>
<dbReference type="InterPro" id="IPR001926">
    <property type="entry name" value="TrpB-like_PALP"/>
</dbReference>
<organism evidence="6 7">
    <name type="scientific">Flavonifractor hominis</name>
    <dbReference type="NCBI Taxonomy" id="3133178"/>
    <lineage>
        <taxon>Bacteria</taxon>
        <taxon>Bacillati</taxon>
        <taxon>Bacillota</taxon>
        <taxon>Clostridia</taxon>
        <taxon>Eubacteriales</taxon>
        <taxon>Oscillospiraceae</taxon>
        <taxon>Flavonifractor</taxon>
    </lineage>
</organism>
<dbReference type="Proteomes" id="UP001440599">
    <property type="component" value="Unassembled WGS sequence"/>
</dbReference>
<dbReference type="GO" id="GO:0008721">
    <property type="term" value="F:D-serine ammonia-lyase activity"/>
    <property type="evidence" value="ECO:0007669"/>
    <property type="project" value="UniProtKB-EC"/>
</dbReference>
<evidence type="ECO:0000256" key="4">
    <source>
        <dbReference type="HAMAP-Rule" id="MF_01030"/>
    </source>
</evidence>
<keyword evidence="2 4" id="KW-0663">Pyridoxal phosphate</keyword>
<name>A0ABV1EP07_9FIRM</name>
<dbReference type="SUPFAM" id="SSF53686">
    <property type="entry name" value="Tryptophan synthase beta subunit-like PLP-dependent enzymes"/>
    <property type="match status" value="1"/>
</dbReference>
<accession>A0ABV1EP07</accession>
<dbReference type="InterPro" id="IPR036052">
    <property type="entry name" value="TrpB-like_PALP_sf"/>
</dbReference>
<dbReference type="NCBIfam" id="NF002823">
    <property type="entry name" value="PRK02991.1"/>
    <property type="match status" value="1"/>
</dbReference>
<evidence type="ECO:0000256" key="3">
    <source>
        <dbReference type="ARBA" id="ARBA00023239"/>
    </source>
</evidence>
<evidence type="ECO:0000259" key="5">
    <source>
        <dbReference type="Pfam" id="PF00291"/>
    </source>
</evidence>
<evidence type="ECO:0000313" key="6">
    <source>
        <dbReference type="EMBL" id="MEQ2456322.1"/>
    </source>
</evidence>
<comment type="catalytic activity">
    <reaction evidence="4">
        <text>D-serine = pyruvate + NH4(+)</text>
        <dbReference type="Rhea" id="RHEA:13977"/>
        <dbReference type="ChEBI" id="CHEBI:15361"/>
        <dbReference type="ChEBI" id="CHEBI:28938"/>
        <dbReference type="ChEBI" id="CHEBI:35247"/>
        <dbReference type="EC" id="4.3.1.18"/>
    </reaction>
</comment>
<evidence type="ECO:0000256" key="2">
    <source>
        <dbReference type="ARBA" id="ARBA00022898"/>
    </source>
</evidence>
<reference evidence="6 7" key="1">
    <citation type="submission" date="2024-03" db="EMBL/GenBank/DDBJ databases">
        <title>Human intestinal bacterial collection.</title>
        <authorList>
            <person name="Pauvert C."/>
            <person name="Hitch T.C.A."/>
            <person name="Clavel T."/>
        </authorList>
    </citation>
    <scope>NUCLEOTIDE SEQUENCE [LARGE SCALE GENOMIC DNA]</scope>
    <source>
        <strain evidence="6 7">CLA-AP-H34</strain>
    </source>
</reference>
<dbReference type="Gene3D" id="3.40.50.1100">
    <property type="match status" value="2"/>
</dbReference>
<comment type="cofactor">
    <cofactor evidence="1 4">
        <name>pyridoxal 5'-phosphate</name>
        <dbReference type="ChEBI" id="CHEBI:597326"/>
    </cofactor>
</comment>
<keyword evidence="7" id="KW-1185">Reference proteome</keyword>
<dbReference type="PANTHER" id="PTHR48078:SF9">
    <property type="entry name" value="D-SERINE DEHYDRATASE"/>
    <property type="match status" value="1"/>
</dbReference>
<dbReference type="EC" id="4.3.1.18" evidence="4"/>
<gene>
    <name evidence="4" type="primary">dsdA</name>
    <name evidence="6" type="ORF">WMO45_07290</name>
</gene>
<evidence type="ECO:0000313" key="7">
    <source>
        <dbReference type="Proteomes" id="UP001440599"/>
    </source>
</evidence>
<dbReference type="PANTHER" id="PTHR48078">
    <property type="entry name" value="THREONINE DEHYDRATASE, MITOCHONDRIAL-RELATED"/>
    <property type="match status" value="1"/>
</dbReference>
<evidence type="ECO:0000256" key="1">
    <source>
        <dbReference type="ARBA" id="ARBA00001933"/>
    </source>
</evidence>
<dbReference type="EMBL" id="JBBMFT010000003">
    <property type="protein sequence ID" value="MEQ2456322.1"/>
    <property type="molecule type" value="Genomic_DNA"/>
</dbReference>
<proteinExistence type="inferred from homology"/>
<sequence>MNIEQLEQAHPILREMARGQEVTWINPDLADVETAMRGVTLSADDVEQAEQRLQRFAPFIRASFPETAATGGLIESPLRAIPAMQAALNREGCGLRGRLMLKMDSHLAVAGSVKARGGIYEILKYAEDLALSHGKITPGESYERFAAPDMKRFFSDYSVHVGSTGNLGLSIGIISAALGFRVNVHMSADAKQWKKDLLRARGVNVIEYTGDYGRAVQEGRALAQRDPESYFVDDENSQNLFLGYAVAAGRLRRQMEEQNIAVDRDHPLFVYIPCGVGGAPGGITFGLKQIYGDHVHVFFEEPTQACCMALGMITGLHNDICVQDIGLTGRTEADGLAVGRPSRFVGKTIRQMLAGEFTVRDEKLYHYMKELMDTEDIFIEPSSCAAFEGPARLCRDAASRAFLDRMELTGRLDAGTHIVWATGGSLVPEAVRQEYRQKAQQA</sequence>
<dbReference type="RefSeq" id="WP_349139919.1">
    <property type="nucleotide sequence ID" value="NZ_JBBMFT010000003.1"/>
</dbReference>
<dbReference type="NCBIfam" id="TIGR02035">
    <property type="entry name" value="D_Ser_am_lyase"/>
    <property type="match status" value="1"/>
</dbReference>
<comment type="similarity">
    <text evidence="4">Belongs to the serine/threonine dehydratase family. DsdA subfamily.</text>
</comment>
<comment type="caution">
    <text evidence="6">The sequence shown here is derived from an EMBL/GenBank/DDBJ whole genome shotgun (WGS) entry which is preliminary data.</text>
</comment>
<dbReference type="InterPro" id="IPR050147">
    <property type="entry name" value="Ser/Thr_Dehydratase"/>
</dbReference>
<dbReference type="Pfam" id="PF00291">
    <property type="entry name" value="PALP"/>
    <property type="match status" value="1"/>
</dbReference>
<protein>
    <recommendedName>
        <fullName evidence="4">Probable D-serine dehydratase</fullName>
        <ecNumber evidence="4">4.3.1.18</ecNumber>
    </recommendedName>
    <alternativeName>
        <fullName evidence="4">D-serine deaminase</fullName>
        <shortName evidence="4">DSD</shortName>
    </alternativeName>
</protein>
<keyword evidence="3 4" id="KW-0456">Lyase</keyword>